<sequence length="509" mass="53572">MGKTGLAHRRSRPGQRGQALAFALVFLAIGGLALYLAFNASQLTSAKTKLQNTADAAAYSAAVLQARDYNFAAYANRAMVANQVAVAQAVSLKSWIDELKGTYTENTWIDTLVKIFSDGQLLWTTPKQLGKAAITPVRSALNTLLPPLVTGLDDIIAALSMAQRAYHAGTIAAVPLVTDEVAKRNQPDSTVSSGYFFGPRYGVQLARWTKFTTVTDPQNPKQGSATGKDRFADVTTDGTTLDGFLKDRGSPRSPTAVPTAYKGCKGAVVAIMVTVVTHDGGTHLRRDKKGWEALDASQANGTLACVWATPAGPVGFAIPTVSSVGRGGAANGPGGRYSGRSGYGGYSNFGGSLLNPLTLIAAQMQYSSGPGKTLHNKPAGLQEYADLSNQPKPGTGPVDDFNRAPSITIEAQRQDTSVVTSSRVLPGGDRLTLDGRMAGGMMRALASGSAYFIRPTDSGGMAGALRSAAGWRRADSRIEYPSLFNPYWQASLTQTSDLERVAAIAAQGN</sequence>
<accession>Q0KD00</accession>
<keyword evidence="1" id="KW-1133">Transmembrane helix</keyword>
<evidence type="ECO:0000259" key="2">
    <source>
        <dbReference type="Pfam" id="PF13400"/>
    </source>
</evidence>
<keyword evidence="1" id="KW-0812">Transmembrane</keyword>
<evidence type="ECO:0000256" key="1">
    <source>
        <dbReference type="SAM" id="Phobius"/>
    </source>
</evidence>
<feature type="transmembrane region" description="Helical" evidence="1">
    <location>
        <begin position="20"/>
        <end position="38"/>
    </location>
</feature>
<dbReference type="KEGG" id="reh:H16_A0978"/>
<dbReference type="EMBL" id="CP039287">
    <property type="protein sequence ID" value="QCC00035.1"/>
    <property type="molecule type" value="Genomic_DNA"/>
</dbReference>
<dbReference type="STRING" id="381666.H16_A0978"/>
<proteinExistence type="predicted"/>
<protein>
    <recommendedName>
        <fullName evidence="2">Putative Flp pilus-assembly TadG-like N-terminal domain-containing protein</fullName>
    </recommendedName>
</protein>
<dbReference type="Pfam" id="PF13400">
    <property type="entry name" value="Tad"/>
    <property type="match status" value="1"/>
</dbReference>
<name>Q0KD00_CUPNH</name>
<evidence type="ECO:0000313" key="3">
    <source>
        <dbReference type="EMBL" id="CAJ92121.1"/>
    </source>
</evidence>
<dbReference type="eggNOG" id="ENOG5032SHH">
    <property type="taxonomic scope" value="Bacteria"/>
</dbReference>
<reference evidence="3 5" key="1">
    <citation type="journal article" date="2006" name="Nat. Biotechnol.">
        <title>Genome sequence of the bioplastic-producing 'Knallgas' bacterium Ralstonia eutropha H16.</title>
        <authorList>
            <person name="Pohlmann A."/>
            <person name="Fricke W.F."/>
            <person name="Reinecke F."/>
            <person name="Kusian B."/>
            <person name="Liesegang H."/>
            <person name="Cramm R."/>
            <person name="Eitinger T."/>
            <person name="Ewering C."/>
            <person name="Potter M."/>
            <person name="Schwartz E."/>
            <person name="Strittmatter A."/>
            <person name="Voss I."/>
            <person name="Gottschalk G."/>
            <person name="Steinbuechel A."/>
            <person name="Friedrich B."/>
            <person name="Bowien B."/>
        </authorList>
    </citation>
    <scope>NUCLEOTIDE SEQUENCE [LARGE SCALE GENOMIC DNA]</scope>
    <source>
        <strain evidence="5">ATCC 17699 / DSM 428 / KCTC 22496 / NCIMB 10442 / H16 / Stanier 337</strain>
        <strain evidence="3">H16</strain>
    </source>
</reference>
<dbReference type="Proteomes" id="UP000008210">
    <property type="component" value="Chromosome 1"/>
</dbReference>
<gene>
    <name evidence="3" type="ordered locus">H16_A0978</name>
    <name evidence="4" type="ORF">E6A55_04955</name>
</gene>
<dbReference type="EMBL" id="AM260479">
    <property type="protein sequence ID" value="CAJ92121.1"/>
    <property type="molecule type" value="Genomic_DNA"/>
</dbReference>
<evidence type="ECO:0000313" key="5">
    <source>
        <dbReference type="Proteomes" id="UP000008210"/>
    </source>
</evidence>
<evidence type="ECO:0000313" key="6">
    <source>
        <dbReference type="Proteomes" id="UP000296079"/>
    </source>
</evidence>
<dbReference type="Proteomes" id="UP000296079">
    <property type="component" value="Chromosome 1"/>
</dbReference>
<dbReference type="InterPro" id="IPR028087">
    <property type="entry name" value="Tad_N"/>
</dbReference>
<dbReference type="RefSeq" id="WP_011614820.1">
    <property type="nucleotide sequence ID" value="NC_008313.1"/>
</dbReference>
<organism evidence="3 5">
    <name type="scientific">Cupriavidus necator (strain ATCC 17699 / DSM 428 / KCTC 22496 / NCIMB 10442 / H16 / Stanier 337)</name>
    <name type="common">Ralstonia eutropha</name>
    <dbReference type="NCBI Taxonomy" id="381666"/>
    <lineage>
        <taxon>Bacteria</taxon>
        <taxon>Pseudomonadati</taxon>
        <taxon>Pseudomonadota</taxon>
        <taxon>Betaproteobacteria</taxon>
        <taxon>Burkholderiales</taxon>
        <taxon>Burkholderiaceae</taxon>
        <taxon>Cupriavidus</taxon>
    </lineage>
</organism>
<reference evidence="4 6" key="2">
    <citation type="submission" date="2019-04" db="EMBL/GenBank/DDBJ databases">
        <title>Long-read de novo sequencing of Cupriavidus necator H16.</title>
        <authorList>
            <person name="Little G.T."/>
            <person name="Ehsaan M."/>
            <person name="Arenas-Lopez C."/>
            <person name="Jawed K."/>
            <person name="Winzer K."/>
            <person name="Kovacs K."/>
            <person name="Malys N."/>
            <person name="Minton N.P."/>
        </authorList>
    </citation>
    <scope>NUCLEOTIDE SEQUENCE [LARGE SCALE GENOMIC DNA]</scope>
    <source>
        <strain evidence="4 6">H16</strain>
    </source>
</reference>
<evidence type="ECO:0000313" key="4">
    <source>
        <dbReference type="EMBL" id="QCC00035.1"/>
    </source>
</evidence>
<keyword evidence="5" id="KW-1185">Reference proteome</keyword>
<dbReference type="OrthoDB" id="5493674at2"/>
<dbReference type="PATRIC" id="fig|381666.6.peg.1354"/>
<dbReference type="AlphaFoldDB" id="Q0KD00"/>
<feature type="domain" description="Putative Flp pilus-assembly TadG-like N-terminal" evidence="2">
    <location>
        <begin position="17"/>
        <end position="62"/>
    </location>
</feature>
<dbReference type="HOGENOM" id="CLU_045933_0_0_4"/>
<keyword evidence="1" id="KW-0472">Membrane</keyword>